<evidence type="ECO:0000256" key="1">
    <source>
        <dbReference type="ARBA" id="ARBA00004141"/>
    </source>
</evidence>
<comment type="similarity">
    <text evidence="2 8">Belongs to the ammonia transporter channel (TC 1.A.11.2) family.</text>
</comment>
<keyword evidence="6 8" id="KW-0472">Membrane</keyword>
<dbReference type="InterPro" id="IPR018047">
    <property type="entry name" value="Ammonium_transpt_CS"/>
</dbReference>
<dbReference type="PANTHER" id="PTHR43029">
    <property type="entry name" value="AMMONIUM TRANSPORTER MEP2"/>
    <property type="match status" value="1"/>
</dbReference>
<feature type="transmembrane region" description="Helical" evidence="8">
    <location>
        <begin position="157"/>
        <end position="178"/>
    </location>
</feature>
<evidence type="ECO:0000259" key="9">
    <source>
        <dbReference type="Pfam" id="PF00909"/>
    </source>
</evidence>
<keyword evidence="7 8" id="KW-0924">Ammonia transport</keyword>
<evidence type="ECO:0000256" key="6">
    <source>
        <dbReference type="ARBA" id="ARBA00023136"/>
    </source>
</evidence>
<proteinExistence type="inferred from homology"/>
<dbReference type="KEGG" id="max:MMALV_14360"/>
<dbReference type="InterPro" id="IPR024041">
    <property type="entry name" value="NH4_transpt_AmtB-like_dom"/>
</dbReference>
<dbReference type="InterPro" id="IPR029020">
    <property type="entry name" value="Ammonium/urea_transptr"/>
</dbReference>
<dbReference type="InParanoid" id="M9SCZ1"/>
<dbReference type="GeneID" id="41322192"/>
<evidence type="ECO:0000256" key="3">
    <source>
        <dbReference type="ARBA" id="ARBA00022448"/>
    </source>
</evidence>
<sequence>MRKSFKMMAAAVMVLATAMVAMVLTSQNSAADTGSADSGSISWIMVSSALVFAMVPGLAFFYGGMLRRQSMSSMIAQTLAAISIMSISWIAVGYSLAFGSDGVIIGNLQHLFFGGLTEEASGGAISTLEFATFQMMFAIVTAALVLGACAERIRFNAIVWFLIMWSVLVYAPMAHWVWGGGWFDQFLTVLDFAGGTVVHICAGVTGLALCIFVGPRLSGTRKARAHSIPFAFLGAMLLWIGWFGFNGGSSALADGTAVHAFFTTQAAGACGMAAWAIVQYIKVGRVGVLGLIAGGISGLVAITPGAAYVGFVESMVIGAVGGALCFMAVRIIRSKTKFDDALDVFGVHGVGGIWGAISTGIFAKSSLAGVDGLIYGGVDLFVGQIVAVLATIVFCFAMSYAIIWLISKFMKVRIPEDEESIGQDIVEHGEPAYL</sequence>
<feature type="transmembrane region" description="Helical" evidence="8">
    <location>
        <begin position="225"/>
        <end position="245"/>
    </location>
</feature>
<keyword evidence="5 8" id="KW-1133">Transmembrane helix</keyword>
<dbReference type="AlphaFoldDB" id="M9SCZ1"/>
<organism evidence="10 11">
    <name type="scientific">Methanomethylophilus alvi (strain Mx1201)</name>
    <dbReference type="NCBI Taxonomy" id="1236689"/>
    <lineage>
        <taxon>Archaea</taxon>
        <taxon>Methanobacteriati</taxon>
        <taxon>Thermoplasmatota</taxon>
        <taxon>Thermoplasmata</taxon>
        <taxon>Methanomassiliicoccales</taxon>
        <taxon>Methanomethylophilaceae</taxon>
        <taxon>Methanomethylophilus</taxon>
    </lineage>
</organism>
<feature type="transmembrane region" description="Helical" evidence="8">
    <location>
        <begin position="190"/>
        <end position="213"/>
    </location>
</feature>
<dbReference type="OrthoDB" id="10960at2157"/>
<evidence type="ECO:0000256" key="2">
    <source>
        <dbReference type="ARBA" id="ARBA00005887"/>
    </source>
</evidence>
<dbReference type="Pfam" id="PF00909">
    <property type="entry name" value="Ammonium_transp"/>
    <property type="match status" value="1"/>
</dbReference>
<feature type="transmembrane region" description="Helical" evidence="8">
    <location>
        <begin position="315"/>
        <end position="332"/>
    </location>
</feature>
<feature type="transmembrane region" description="Helical" evidence="8">
    <location>
        <begin position="74"/>
        <end position="97"/>
    </location>
</feature>
<feature type="transmembrane region" description="Helical" evidence="8">
    <location>
        <begin position="131"/>
        <end position="150"/>
    </location>
</feature>
<protein>
    <recommendedName>
        <fullName evidence="8">Ammonium transporter</fullName>
    </recommendedName>
</protein>
<keyword evidence="3 8" id="KW-0813">Transport</keyword>
<dbReference type="SUPFAM" id="SSF111352">
    <property type="entry name" value="Ammonium transporter"/>
    <property type="match status" value="1"/>
</dbReference>
<reference evidence="10 11" key="1">
    <citation type="journal article" date="2012" name="J. Bacteriol.">
        <title>Genome sequence of 'Candidatus Methanomethylophilus alvus' Mx1201, a methanogenic archaeon from the human gut belonging to a seventh order of methanogens.</title>
        <authorList>
            <person name="Borrel G."/>
            <person name="Harris H.M."/>
            <person name="Tottey W."/>
            <person name="Mihajlovski A."/>
            <person name="Parisot N."/>
            <person name="Peyretaillade E."/>
            <person name="Peyret P."/>
            <person name="Gribaldo S."/>
            <person name="O'Toole P.W."/>
            <person name="Brugere J.F."/>
        </authorList>
    </citation>
    <scope>NUCLEOTIDE SEQUENCE [LARGE SCALE GENOMIC DNA]</scope>
    <source>
        <strain evidence="10 11">Mx1201</strain>
    </source>
</reference>
<evidence type="ECO:0000313" key="10">
    <source>
        <dbReference type="EMBL" id="AGI86161.2"/>
    </source>
</evidence>
<dbReference type="eggNOG" id="arCOG04397">
    <property type="taxonomic scope" value="Archaea"/>
</dbReference>
<dbReference type="FunCoup" id="M9SCZ1">
    <property type="interactions" value="9"/>
</dbReference>
<feature type="transmembrane region" description="Helical" evidence="8">
    <location>
        <begin position="288"/>
        <end position="309"/>
    </location>
</feature>
<evidence type="ECO:0000313" key="11">
    <source>
        <dbReference type="Proteomes" id="UP000012672"/>
    </source>
</evidence>
<dbReference type="RefSeq" id="WP_197736301.1">
    <property type="nucleotide sequence ID" value="NC_020913.1"/>
</dbReference>
<dbReference type="Proteomes" id="UP000012672">
    <property type="component" value="Chromosome"/>
</dbReference>
<dbReference type="InterPro" id="IPR001905">
    <property type="entry name" value="Ammonium_transpt"/>
</dbReference>
<comment type="subcellular location">
    <subcellularLocation>
        <location evidence="8">Cell membrane</location>
        <topology evidence="8">Multi-pass membrane protein</topology>
    </subcellularLocation>
    <subcellularLocation>
        <location evidence="1">Membrane</location>
        <topology evidence="1">Multi-pass membrane protein</topology>
    </subcellularLocation>
</comment>
<gene>
    <name evidence="10" type="ORF">MMALV_14360</name>
</gene>
<keyword evidence="4 8" id="KW-0812">Transmembrane</keyword>
<dbReference type="STRING" id="1236689.MMALV_14360"/>
<dbReference type="GO" id="GO:0005886">
    <property type="term" value="C:plasma membrane"/>
    <property type="evidence" value="ECO:0007669"/>
    <property type="project" value="UniProtKB-SubCell"/>
</dbReference>
<dbReference type="PANTHER" id="PTHR43029:SF10">
    <property type="entry name" value="AMMONIUM TRANSPORTER MEP2"/>
    <property type="match status" value="1"/>
</dbReference>
<evidence type="ECO:0000256" key="7">
    <source>
        <dbReference type="ARBA" id="ARBA00023177"/>
    </source>
</evidence>
<dbReference type="PROSITE" id="PS01219">
    <property type="entry name" value="AMMONIUM_TRANSP"/>
    <property type="match status" value="1"/>
</dbReference>
<feature type="domain" description="Ammonium transporter AmtB-like" evidence="9">
    <location>
        <begin position="43"/>
        <end position="433"/>
    </location>
</feature>
<feature type="transmembrane region" description="Helical" evidence="8">
    <location>
        <begin position="344"/>
        <end position="363"/>
    </location>
</feature>
<dbReference type="Gene3D" id="1.10.3430.10">
    <property type="entry name" value="Ammonium transporter AmtB like domains"/>
    <property type="match status" value="1"/>
</dbReference>
<evidence type="ECO:0000256" key="4">
    <source>
        <dbReference type="ARBA" id="ARBA00022692"/>
    </source>
</evidence>
<feature type="transmembrane region" description="Helical" evidence="8">
    <location>
        <begin position="41"/>
        <end position="62"/>
    </location>
</feature>
<keyword evidence="11" id="KW-1185">Reference proteome</keyword>
<dbReference type="PRINTS" id="PR00342">
    <property type="entry name" value="RHESUSRHD"/>
</dbReference>
<name>M9SCZ1_METAX</name>
<evidence type="ECO:0000256" key="5">
    <source>
        <dbReference type="ARBA" id="ARBA00022989"/>
    </source>
</evidence>
<feature type="transmembrane region" description="Helical" evidence="8">
    <location>
        <begin position="383"/>
        <end position="406"/>
    </location>
</feature>
<dbReference type="NCBIfam" id="TIGR00836">
    <property type="entry name" value="amt"/>
    <property type="match status" value="1"/>
</dbReference>
<accession>M9SCZ1</accession>
<dbReference type="EMBL" id="CP004049">
    <property type="protein sequence ID" value="AGI86161.2"/>
    <property type="molecule type" value="Genomic_DNA"/>
</dbReference>
<feature type="transmembrane region" description="Helical" evidence="8">
    <location>
        <begin position="257"/>
        <end position="281"/>
    </location>
</feature>
<dbReference type="InterPro" id="IPR002229">
    <property type="entry name" value="RhesusRHD"/>
</dbReference>
<evidence type="ECO:0000256" key="8">
    <source>
        <dbReference type="RuleBase" id="RU362002"/>
    </source>
</evidence>
<dbReference type="GO" id="GO:0008519">
    <property type="term" value="F:ammonium channel activity"/>
    <property type="evidence" value="ECO:0007669"/>
    <property type="project" value="InterPro"/>
</dbReference>
<dbReference type="HOGENOM" id="CLU_000445_33_0_2"/>